<dbReference type="PANTHER" id="PTHR43214">
    <property type="entry name" value="TWO-COMPONENT RESPONSE REGULATOR"/>
    <property type="match status" value="1"/>
</dbReference>
<dbReference type="Pfam" id="PF00196">
    <property type="entry name" value="GerE"/>
    <property type="match status" value="1"/>
</dbReference>
<evidence type="ECO:0000313" key="7">
    <source>
        <dbReference type="Proteomes" id="UP000245631"/>
    </source>
</evidence>
<evidence type="ECO:0000256" key="3">
    <source>
        <dbReference type="PROSITE-ProRule" id="PRU00169"/>
    </source>
</evidence>
<dbReference type="Gene3D" id="3.40.50.2300">
    <property type="match status" value="1"/>
</dbReference>
<dbReference type="CDD" id="cd17535">
    <property type="entry name" value="REC_NarL-like"/>
    <property type="match status" value="1"/>
</dbReference>
<feature type="modified residue" description="4-aspartylphosphate" evidence="3">
    <location>
        <position position="54"/>
    </location>
</feature>
<dbReference type="PRINTS" id="PR00038">
    <property type="entry name" value="HTHLUXR"/>
</dbReference>
<dbReference type="InterPro" id="IPR011006">
    <property type="entry name" value="CheY-like_superfamily"/>
</dbReference>
<feature type="domain" description="HTH luxR-type" evidence="4">
    <location>
        <begin position="141"/>
        <end position="206"/>
    </location>
</feature>
<dbReference type="EMBL" id="QGGH01000003">
    <property type="protein sequence ID" value="PWJ91317.1"/>
    <property type="molecule type" value="Genomic_DNA"/>
</dbReference>
<organism evidence="6 7">
    <name type="scientific">Rhizobium loti</name>
    <name type="common">Mesorhizobium loti</name>
    <dbReference type="NCBI Taxonomy" id="381"/>
    <lineage>
        <taxon>Bacteria</taxon>
        <taxon>Pseudomonadati</taxon>
        <taxon>Pseudomonadota</taxon>
        <taxon>Alphaproteobacteria</taxon>
        <taxon>Hyphomicrobiales</taxon>
        <taxon>Phyllobacteriaceae</taxon>
        <taxon>Mesorhizobium</taxon>
    </lineage>
</organism>
<comment type="caution">
    <text evidence="6">The sequence shown here is derived from an EMBL/GenBank/DDBJ whole genome shotgun (WGS) entry which is preliminary data.</text>
</comment>
<dbReference type="SUPFAM" id="SSF46894">
    <property type="entry name" value="C-terminal effector domain of the bipartite response regulators"/>
    <property type="match status" value="1"/>
</dbReference>
<dbReference type="GeneID" id="61051989"/>
<protein>
    <submittedName>
        <fullName evidence="6">LuxR family two component transcriptional regulator</fullName>
    </submittedName>
</protein>
<dbReference type="SUPFAM" id="SSF52172">
    <property type="entry name" value="CheY-like"/>
    <property type="match status" value="1"/>
</dbReference>
<evidence type="ECO:0000313" key="6">
    <source>
        <dbReference type="EMBL" id="PWJ91317.1"/>
    </source>
</evidence>
<dbReference type="InterPro" id="IPR001789">
    <property type="entry name" value="Sig_transdc_resp-reg_receiver"/>
</dbReference>
<dbReference type="InterPro" id="IPR000792">
    <property type="entry name" value="Tscrpt_reg_LuxR_C"/>
</dbReference>
<dbReference type="SMART" id="SM00421">
    <property type="entry name" value="HTH_LUXR"/>
    <property type="match status" value="1"/>
</dbReference>
<evidence type="ECO:0000256" key="1">
    <source>
        <dbReference type="ARBA" id="ARBA00022553"/>
    </source>
</evidence>
<dbReference type="InterPro" id="IPR058245">
    <property type="entry name" value="NreC/VraR/RcsB-like_REC"/>
</dbReference>
<name>A0A8E3B5G2_RHILI</name>
<proteinExistence type="predicted"/>
<accession>A0A8E3B5G2</accession>
<dbReference type="SMART" id="SM00448">
    <property type="entry name" value="REC"/>
    <property type="match status" value="1"/>
</dbReference>
<feature type="domain" description="Response regulatory" evidence="5">
    <location>
        <begin position="3"/>
        <end position="119"/>
    </location>
</feature>
<dbReference type="GO" id="GO:0000160">
    <property type="term" value="P:phosphorelay signal transduction system"/>
    <property type="evidence" value="ECO:0007669"/>
    <property type="project" value="InterPro"/>
</dbReference>
<dbReference type="Pfam" id="PF00072">
    <property type="entry name" value="Response_reg"/>
    <property type="match status" value="1"/>
</dbReference>
<evidence type="ECO:0000259" key="5">
    <source>
        <dbReference type="PROSITE" id="PS50110"/>
    </source>
</evidence>
<dbReference type="GO" id="GO:0006355">
    <property type="term" value="P:regulation of DNA-templated transcription"/>
    <property type="evidence" value="ECO:0007669"/>
    <property type="project" value="InterPro"/>
</dbReference>
<dbReference type="Proteomes" id="UP000245631">
    <property type="component" value="Unassembled WGS sequence"/>
</dbReference>
<dbReference type="CDD" id="cd06170">
    <property type="entry name" value="LuxR_C_like"/>
    <property type="match status" value="1"/>
</dbReference>
<dbReference type="RefSeq" id="WP_109663450.1">
    <property type="nucleotide sequence ID" value="NZ_QGGH01000003.1"/>
</dbReference>
<evidence type="ECO:0000256" key="2">
    <source>
        <dbReference type="ARBA" id="ARBA00023125"/>
    </source>
</evidence>
<sequence>MYSVVLADDHPLLLRGLQGLLKTAPDFNVLAATASGAQALSLISDLRPDLAVLDVSMPDVGGLEIQRTVFKGRLPVKVIFLTATLTGRQIADAISMGVCGILLKEYAPEALLDCMRQVASGEKWLPPELVVRATSAGPSDSPQKLDLLTVREREVAVQICGGLSNRAIAQKLGTTEGTIGIHLNNIYRKLEITNRTTLAALHLQYMASPNG</sequence>
<reference evidence="6 7" key="1">
    <citation type="submission" date="2018-05" db="EMBL/GenBank/DDBJ databases">
        <title>Genomic Encyclopedia of Type Strains, Phase IV (KMG-IV): sequencing the most valuable type-strain genomes for metagenomic binning, comparative biology and taxonomic classification.</title>
        <authorList>
            <person name="Goeker M."/>
        </authorList>
    </citation>
    <scope>NUCLEOTIDE SEQUENCE [LARGE SCALE GENOMIC DNA]</scope>
    <source>
        <strain evidence="6 7">DSM 2626</strain>
    </source>
</reference>
<dbReference type="InterPro" id="IPR039420">
    <property type="entry name" value="WalR-like"/>
</dbReference>
<dbReference type="AlphaFoldDB" id="A0A8E3B5G2"/>
<gene>
    <name evidence="6" type="ORF">C8D77_10311</name>
</gene>
<dbReference type="PROSITE" id="PS50110">
    <property type="entry name" value="RESPONSE_REGULATORY"/>
    <property type="match status" value="1"/>
</dbReference>
<dbReference type="GO" id="GO:0003677">
    <property type="term" value="F:DNA binding"/>
    <property type="evidence" value="ECO:0007669"/>
    <property type="project" value="UniProtKB-KW"/>
</dbReference>
<keyword evidence="1 3" id="KW-0597">Phosphoprotein</keyword>
<dbReference type="InterPro" id="IPR016032">
    <property type="entry name" value="Sig_transdc_resp-reg_C-effctor"/>
</dbReference>
<dbReference type="PROSITE" id="PS50043">
    <property type="entry name" value="HTH_LUXR_2"/>
    <property type="match status" value="1"/>
</dbReference>
<evidence type="ECO:0000259" key="4">
    <source>
        <dbReference type="PROSITE" id="PS50043"/>
    </source>
</evidence>
<keyword evidence="2" id="KW-0238">DNA-binding</keyword>